<organism evidence="1 2">
    <name type="scientific">Roseiterribacter gracilis</name>
    <dbReference type="NCBI Taxonomy" id="2812848"/>
    <lineage>
        <taxon>Bacteria</taxon>
        <taxon>Pseudomonadati</taxon>
        <taxon>Pseudomonadota</taxon>
        <taxon>Alphaproteobacteria</taxon>
        <taxon>Rhodospirillales</taxon>
        <taxon>Roseiterribacteraceae</taxon>
        <taxon>Roseiterribacter</taxon>
    </lineage>
</organism>
<dbReference type="Proteomes" id="UP000681075">
    <property type="component" value="Unassembled WGS sequence"/>
</dbReference>
<dbReference type="InterPro" id="IPR023393">
    <property type="entry name" value="START-like_dom_sf"/>
</dbReference>
<reference evidence="1" key="1">
    <citation type="submission" date="2021-02" db="EMBL/GenBank/DDBJ databases">
        <title>Genome sequence of Rhodospirillales sp. strain TMPK1 isolated from soil.</title>
        <authorList>
            <person name="Nakai R."/>
            <person name="Kusada H."/>
            <person name="Tamaki H."/>
        </authorList>
    </citation>
    <scope>NUCLEOTIDE SEQUENCE</scope>
    <source>
        <strain evidence="1">TMPK1</strain>
    </source>
</reference>
<keyword evidence="2" id="KW-1185">Reference proteome</keyword>
<evidence type="ECO:0000313" key="1">
    <source>
        <dbReference type="EMBL" id="GIL38355.1"/>
    </source>
</evidence>
<dbReference type="CDD" id="cd05018">
    <property type="entry name" value="CoxG"/>
    <property type="match status" value="1"/>
</dbReference>
<sequence>MRIVGDYHFAADRLSVWRALNDPEVLRRAIPGCETMDRASDVEWHGRVVVRVWPIKATFDGIVRLSELAPPDRYRITIEADAPLLGTAGGSAIVTLTADPNGGTKLTYDAETEIGGRLAQLGGRLVQSAGTKYADKFFARFAEAMDEVEAEKS</sequence>
<dbReference type="EMBL" id="BOPV01000001">
    <property type="protein sequence ID" value="GIL38355.1"/>
    <property type="molecule type" value="Genomic_DNA"/>
</dbReference>
<proteinExistence type="predicted"/>
<dbReference type="PANTHER" id="PTHR38588">
    <property type="entry name" value="BLL0334 PROTEIN"/>
    <property type="match status" value="1"/>
</dbReference>
<dbReference type="AlphaFoldDB" id="A0A8S8XAL9"/>
<dbReference type="InterPro" id="IPR010419">
    <property type="entry name" value="CO_DH_gsu"/>
</dbReference>
<dbReference type="PANTHER" id="PTHR38588:SF1">
    <property type="entry name" value="BLL0334 PROTEIN"/>
    <property type="match status" value="1"/>
</dbReference>
<accession>A0A8S8XAL9</accession>
<evidence type="ECO:0000313" key="2">
    <source>
        <dbReference type="Proteomes" id="UP000681075"/>
    </source>
</evidence>
<name>A0A8S8XAL9_9PROT</name>
<dbReference type="RefSeq" id="WP_420241341.1">
    <property type="nucleotide sequence ID" value="NZ_BOPV01000001.1"/>
</dbReference>
<dbReference type="Gene3D" id="3.30.530.20">
    <property type="match status" value="1"/>
</dbReference>
<dbReference type="SUPFAM" id="SSF55961">
    <property type="entry name" value="Bet v1-like"/>
    <property type="match status" value="1"/>
</dbReference>
<gene>
    <name evidence="1" type="ORF">TMPK1_05920</name>
</gene>
<protein>
    <submittedName>
        <fullName evidence="1">Carbon monoxide dehydrogenase</fullName>
    </submittedName>
</protein>
<dbReference type="Pfam" id="PF06240">
    <property type="entry name" value="COXG"/>
    <property type="match status" value="1"/>
</dbReference>
<comment type="caution">
    <text evidence="1">The sequence shown here is derived from an EMBL/GenBank/DDBJ whole genome shotgun (WGS) entry which is preliminary data.</text>
</comment>